<keyword evidence="8" id="KW-0560">Oxidoreductase</keyword>
<keyword evidence="11 13" id="KW-0472">Membrane</keyword>
<evidence type="ECO:0000256" key="13">
    <source>
        <dbReference type="SAM" id="Phobius"/>
    </source>
</evidence>
<dbReference type="AlphaFoldDB" id="A0A151GJV2"/>
<evidence type="ECO:0000256" key="5">
    <source>
        <dbReference type="ARBA" id="ARBA00022692"/>
    </source>
</evidence>
<dbReference type="InterPro" id="IPR001128">
    <property type="entry name" value="Cyt_P450"/>
</dbReference>
<gene>
    <name evidence="14" type="ORF">DCS_04389</name>
</gene>
<evidence type="ECO:0000256" key="1">
    <source>
        <dbReference type="ARBA" id="ARBA00001971"/>
    </source>
</evidence>
<keyword evidence="5 13" id="KW-0812">Transmembrane</keyword>
<comment type="subcellular location">
    <subcellularLocation>
        <location evidence="2">Membrane</location>
    </subcellularLocation>
</comment>
<evidence type="ECO:0000256" key="4">
    <source>
        <dbReference type="ARBA" id="ARBA00022617"/>
    </source>
</evidence>
<feature type="binding site" description="axial binding residue" evidence="12">
    <location>
        <position position="484"/>
    </location>
    <ligand>
        <name>heme</name>
        <dbReference type="ChEBI" id="CHEBI:30413"/>
    </ligand>
    <ligandPart>
        <name>Fe</name>
        <dbReference type="ChEBI" id="CHEBI:18248"/>
    </ligandPart>
</feature>
<keyword evidence="4 12" id="KW-0349">Heme</keyword>
<evidence type="ECO:0000256" key="3">
    <source>
        <dbReference type="ARBA" id="ARBA00010617"/>
    </source>
</evidence>
<feature type="transmembrane region" description="Helical" evidence="13">
    <location>
        <begin position="67"/>
        <end position="85"/>
    </location>
</feature>
<keyword evidence="10" id="KW-0503">Monooxygenase</keyword>
<comment type="cofactor">
    <cofactor evidence="1 12">
        <name>heme</name>
        <dbReference type="ChEBI" id="CHEBI:30413"/>
    </cofactor>
</comment>
<dbReference type="STRING" id="98403.A0A151GJV2"/>
<dbReference type="GO" id="GO:0020037">
    <property type="term" value="F:heme binding"/>
    <property type="evidence" value="ECO:0007669"/>
    <property type="project" value="InterPro"/>
</dbReference>
<evidence type="ECO:0000256" key="7">
    <source>
        <dbReference type="ARBA" id="ARBA00022989"/>
    </source>
</evidence>
<dbReference type="GO" id="GO:0005506">
    <property type="term" value="F:iron ion binding"/>
    <property type="evidence" value="ECO:0007669"/>
    <property type="project" value="InterPro"/>
</dbReference>
<dbReference type="PANTHER" id="PTHR24305">
    <property type="entry name" value="CYTOCHROME P450"/>
    <property type="match status" value="1"/>
</dbReference>
<evidence type="ECO:0008006" key="16">
    <source>
        <dbReference type="Google" id="ProtNLM"/>
    </source>
</evidence>
<protein>
    <recommendedName>
        <fullName evidence="16">Cytochrome P450</fullName>
    </recommendedName>
</protein>
<evidence type="ECO:0000256" key="9">
    <source>
        <dbReference type="ARBA" id="ARBA00023004"/>
    </source>
</evidence>
<evidence type="ECO:0000313" key="14">
    <source>
        <dbReference type="EMBL" id="KYK57380.1"/>
    </source>
</evidence>
<dbReference type="PRINTS" id="PR00385">
    <property type="entry name" value="P450"/>
</dbReference>
<dbReference type="Pfam" id="PF00067">
    <property type="entry name" value="p450"/>
    <property type="match status" value="1"/>
</dbReference>
<reference evidence="14 15" key="1">
    <citation type="journal article" date="2016" name="Sci. Rep.">
        <title>Insights into Adaptations to a Near-Obligate Nematode Endoparasitic Lifestyle from the Finished Genome of Drechmeria coniospora.</title>
        <authorList>
            <person name="Zhang L."/>
            <person name="Zhou Z."/>
            <person name="Guo Q."/>
            <person name="Fokkens L."/>
            <person name="Miskei M."/>
            <person name="Pocsi I."/>
            <person name="Zhang W."/>
            <person name="Chen M."/>
            <person name="Wang L."/>
            <person name="Sun Y."/>
            <person name="Donzelli B.G."/>
            <person name="Gibson D.M."/>
            <person name="Nelson D.R."/>
            <person name="Luo J.G."/>
            <person name="Rep M."/>
            <person name="Liu H."/>
            <person name="Yang S."/>
            <person name="Wang J."/>
            <person name="Krasnoff S.B."/>
            <person name="Xu Y."/>
            <person name="Molnar I."/>
            <person name="Lin M."/>
        </authorList>
    </citation>
    <scope>NUCLEOTIDE SEQUENCE [LARGE SCALE GENOMIC DNA]</scope>
    <source>
        <strain evidence="14 15">ARSEF 6962</strain>
    </source>
</reference>
<feature type="transmembrane region" description="Helical" evidence="13">
    <location>
        <begin position="30"/>
        <end position="47"/>
    </location>
</feature>
<keyword evidence="15" id="KW-1185">Reference proteome</keyword>
<proteinExistence type="inferred from homology"/>
<accession>A0A151GJV2</accession>
<sequence length="546" mass="61812">MTNFVPALAVAHGVATHLFYFKHGERHAHPWRYVAVLLAAFATFWSLKWHRGDLSVLEAGASTSWLTFLYLTGLSSSVIIFRLFFNPLNRFPGPFAARLSKLYFVYLSSNLLGHHELNKLHEKYGRFVRIGPNDLSVVDPDGMKIVLGPNSKCTKSAWYGQDAPYISTNTTRDRNAHDRRRRLLNAAFSDKALQGYAVRVQKFHDMLTSQIDSSDGKPMNVTRWFGYWGMDMMCDIVFNGSFNMLASGETHWALKVLGDGLHLQGFAFPPWLYRVFATMPKASTGNKGLATFSAGQLENRMKQQGKTAHPDVMHPLIDYYERQGPDAQKTILPMLQGDSRMLIVAGSDTTSTTLTHMFYRFCTEQGLVERVRREVEPLVANPTEIQYKEVRHAQLLHGCINETLRMHYPGPSGFFRKTPSEGIHVGDVYIPKDTIIQLPPHVMALDENVYERCRDFVPERWYSHPEMIKHKDAFMPFLAGSESCIGKNLAYIQLAVVASQILLQFDVAFAPGEDGSTLIRESKDLGMLHPAKLDLVFTRRNKAESS</sequence>
<dbReference type="Gene3D" id="1.10.630.10">
    <property type="entry name" value="Cytochrome P450"/>
    <property type="match status" value="1"/>
</dbReference>
<keyword evidence="7 13" id="KW-1133">Transmembrane helix</keyword>
<evidence type="ECO:0000256" key="10">
    <source>
        <dbReference type="ARBA" id="ARBA00023033"/>
    </source>
</evidence>
<keyword evidence="6 12" id="KW-0479">Metal-binding</keyword>
<evidence type="ECO:0000256" key="6">
    <source>
        <dbReference type="ARBA" id="ARBA00022723"/>
    </source>
</evidence>
<comment type="similarity">
    <text evidence="3">Belongs to the cytochrome P450 family.</text>
</comment>
<evidence type="ECO:0000313" key="15">
    <source>
        <dbReference type="Proteomes" id="UP000076580"/>
    </source>
</evidence>
<dbReference type="RefSeq" id="XP_040656732.1">
    <property type="nucleotide sequence ID" value="XM_040801699.1"/>
</dbReference>
<dbReference type="InterPro" id="IPR050121">
    <property type="entry name" value="Cytochrome_P450_monoxygenase"/>
</dbReference>
<dbReference type="Proteomes" id="UP000076580">
    <property type="component" value="Chromosome 02"/>
</dbReference>
<dbReference type="GeneID" id="63717032"/>
<dbReference type="GO" id="GO:0016020">
    <property type="term" value="C:membrane"/>
    <property type="evidence" value="ECO:0007669"/>
    <property type="project" value="UniProtKB-SubCell"/>
</dbReference>
<dbReference type="SUPFAM" id="SSF48264">
    <property type="entry name" value="Cytochrome P450"/>
    <property type="match status" value="1"/>
</dbReference>
<dbReference type="InterPro" id="IPR036396">
    <property type="entry name" value="Cyt_P450_sf"/>
</dbReference>
<evidence type="ECO:0000256" key="12">
    <source>
        <dbReference type="PIRSR" id="PIRSR602403-1"/>
    </source>
</evidence>
<dbReference type="PRINTS" id="PR00465">
    <property type="entry name" value="EP450IV"/>
</dbReference>
<evidence type="ECO:0000256" key="11">
    <source>
        <dbReference type="ARBA" id="ARBA00023136"/>
    </source>
</evidence>
<dbReference type="GO" id="GO:0004497">
    <property type="term" value="F:monooxygenase activity"/>
    <property type="evidence" value="ECO:0007669"/>
    <property type="project" value="UniProtKB-KW"/>
</dbReference>
<dbReference type="InParanoid" id="A0A151GJV2"/>
<evidence type="ECO:0000256" key="8">
    <source>
        <dbReference type="ARBA" id="ARBA00023002"/>
    </source>
</evidence>
<dbReference type="InterPro" id="IPR002403">
    <property type="entry name" value="Cyt_P450_E_grp-IV"/>
</dbReference>
<dbReference type="GO" id="GO:0016705">
    <property type="term" value="F:oxidoreductase activity, acting on paired donors, with incorporation or reduction of molecular oxygen"/>
    <property type="evidence" value="ECO:0007669"/>
    <property type="project" value="InterPro"/>
</dbReference>
<name>A0A151GJV2_DRECN</name>
<keyword evidence="9 12" id="KW-0408">Iron</keyword>
<organism evidence="14 15">
    <name type="scientific">Drechmeria coniospora</name>
    <name type="common">Nematophagous fungus</name>
    <name type="synonym">Meria coniospora</name>
    <dbReference type="NCBI Taxonomy" id="98403"/>
    <lineage>
        <taxon>Eukaryota</taxon>
        <taxon>Fungi</taxon>
        <taxon>Dikarya</taxon>
        <taxon>Ascomycota</taxon>
        <taxon>Pezizomycotina</taxon>
        <taxon>Sordariomycetes</taxon>
        <taxon>Hypocreomycetidae</taxon>
        <taxon>Hypocreales</taxon>
        <taxon>Ophiocordycipitaceae</taxon>
        <taxon>Drechmeria</taxon>
    </lineage>
</organism>
<evidence type="ECO:0000256" key="2">
    <source>
        <dbReference type="ARBA" id="ARBA00004370"/>
    </source>
</evidence>
<dbReference type="CDD" id="cd11061">
    <property type="entry name" value="CYP67-like"/>
    <property type="match status" value="1"/>
</dbReference>
<dbReference type="EMBL" id="LAYC01000002">
    <property type="protein sequence ID" value="KYK57380.1"/>
    <property type="molecule type" value="Genomic_DNA"/>
</dbReference>
<comment type="caution">
    <text evidence="14">The sequence shown here is derived from an EMBL/GenBank/DDBJ whole genome shotgun (WGS) entry which is preliminary data.</text>
</comment>
<dbReference type="PANTHER" id="PTHR24305:SF112">
    <property type="entry name" value="L-ORNITHINE-N5-MONOOXYGENASE (EUROFUNG)"/>
    <property type="match status" value="1"/>
</dbReference>